<dbReference type="SUPFAM" id="SSF161098">
    <property type="entry name" value="MetI-like"/>
    <property type="match status" value="1"/>
</dbReference>
<evidence type="ECO:0000256" key="3">
    <source>
        <dbReference type="ARBA" id="ARBA00022692"/>
    </source>
</evidence>
<dbReference type="Gene3D" id="1.10.3720.10">
    <property type="entry name" value="MetI-like"/>
    <property type="match status" value="1"/>
</dbReference>
<evidence type="ECO:0000256" key="7">
    <source>
        <dbReference type="SAM" id="MobiDB-lite"/>
    </source>
</evidence>
<reference evidence="9 10" key="1">
    <citation type="submission" date="2017-09" db="EMBL/GenBank/DDBJ databases">
        <authorList>
            <person name="Lee N."/>
            <person name="Cho B.-K."/>
        </authorList>
    </citation>
    <scope>NUCLEOTIDE SEQUENCE [LARGE SCALE GENOMIC DNA]</scope>
    <source>
        <strain evidence="9 10">ATCC 39115</strain>
    </source>
</reference>
<evidence type="ECO:0000256" key="4">
    <source>
        <dbReference type="ARBA" id="ARBA00022989"/>
    </source>
</evidence>
<protein>
    <submittedName>
        <fullName evidence="9">ABC transporter permease</fullName>
    </submittedName>
</protein>
<feature type="transmembrane region" description="Helical" evidence="6">
    <location>
        <begin position="238"/>
        <end position="264"/>
    </location>
</feature>
<evidence type="ECO:0000256" key="5">
    <source>
        <dbReference type="ARBA" id="ARBA00023136"/>
    </source>
</evidence>
<feature type="domain" description="ABC transmembrane type-1" evidence="8">
    <location>
        <begin position="76"/>
        <end position="257"/>
    </location>
</feature>
<dbReference type="Pfam" id="PF00528">
    <property type="entry name" value="BPD_transp_1"/>
    <property type="match status" value="1"/>
</dbReference>
<sequence>MRGPSSRDGGGGPSDEAEPAPPPPVAEPPRVTWRKLTLRPMVLVVVLLATWLWFARADLDAPSRQALSDGRVSEALWQHIELTALSAFLVLVIAVPLGALPARRVPRGVARAGPALAALTRATPALGLLALPVVWLGAGRGAALIGIVACAVPPVLSRTAAASRAGGPTPPDGARGIGRSPLGVPPRVEPPPVVPLVLAGARTALVLCVGTATLAAFGGGGGLGVLIIAGITGPRTPVLLLGSILTVALALLVDWLASLAELLVRPRGAGR</sequence>
<keyword evidence="3 6" id="KW-0812">Transmembrane</keyword>
<keyword evidence="2 6" id="KW-0813">Transport</keyword>
<evidence type="ECO:0000256" key="1">
    <source>
        <dbReference type="ARBA" id="ARBA00004141"/>
    </source>
</evidence>
<evidence type="ECO:0000259" key="8">
    <source>
        <dbReference type="PROSITE" id="PS50928"/>
    </source>
</evidence>
<feature type="region of interest" description="Disordered" evidence="7">
    <location>
        <begin position="161"/>
        <end position="186"/>
    </location>
</feature>
<dbReference type="InterPro" id="IPR035906">
    <property type="entry name" value="MetI-like_sf"/>
</dbReference>
<gene>
    <name evidence="9" type="ORF">CP969_15710</name>
</gene>
<feature type="transmembrane region" description="Helical" evidence="6">
    <location>
        <begin position="204"/>
        <end position="232"/>
    </location>
</feature>
<dbReference type="EMBL" id="CP023700">
    <property type="protein sequence ID" value="QEU85995.1"/>
    <property type="molecule type" value="Genomic_DNA"/>
</dbReference>
<dbReference type="InterPro" id="IPR000515">
    <property type="entry name" value="MetI-like"/>
</dbReference>
<keyword evidence="4 6" id="KW-1133">Transmembrane helix</keyword>
<name>A0ABX6AES3_STRVD</name>
<proteinExistence type="inferred from homology"/>
<evidence type="ECO:0000313" key="9">
    <source>
        <dbReference type="EMBL" id="QEU85995.1"/>
    </source>
</evidence>
<feature type="region of interest" description="Disordered" evidence="7">
    <location>
        <begin position="1"/>
        <end position="28"/>
    </location>
</feature>
<organism evidence="9 10">
    <name type="scientific">Streptomyces viridosporus T7A</name>
    <dbReference type="NCBI Taxonomy" id="665577"/>
    <lineage>
        <taxon>Bacteria</taxon>
        <taxon>Bacillati</taxon>
        <taxon>Actinomycetota</taxon>
        <taxon>Actinomycetes</taxon>
        <taxon>Kitasatosporales</taxon>
        <taxon>Streptomycetaceae</taxon>
        <taxon>Streptomyces</taxon>
    </lineage>
</organism>
<keyword evidence="5 6" id="KW-0472">Membrane</keyword>
<comment type="similarity">
    <text evidence="6">Belongs to the binding-protein-dependent transport system permease family.</text>
</comment>
<accession>A0ABX6AES3</accession>
<keyword evidence="10" id="KW-1185">Reference proteome</keyword>
<feature type="transmembrane region" description="Helical" evidence="6">
    <location>
        <begin position="36"/>
        <end position="55"/>
    </location>
</feature>
<dbReference type="Proteomes" id="UP000327143">
    <property type="component" value="Chromosome"/>
</dbReference>
<comment type="subcellular location">
    <subcellularLocation>
        <location evidence="6">Cell membrane</location>
        <topology evidence="6">Multi-pass membrane protein</topology>
    </subcellularLocation>
    <subcellularLocation>
        <location evidence="1">Membrane</location>
        <topology evidence="1">Multi-pass membrane protein</topology>
    </subcellularLocation>
</comment>
<dbReference type="InterPro" id="IPR051204">
    <property type="entry name" value="ABC_transp_perm/SBD"/>
</dbReference>
<dbReference type="PANTHER" id="PTHR30177:SF4">
    <property type="entry name" value="OSMOPROTECTANT IMPORT PERMEASE PROTEIN OSMW"/>
    <property type="match status" value="1"/>
</dbReference>
<evidence type="ECO:0000256" key="6">
    <source>
        <dbReference type="RuleBase" id="RU363032"/>
    </source>
</evidence>
<dbReference type="PANTHER" id="PTHR30177">
    <property type="entry name" value="GLYCINE BETAINE/L-PROLINE TRANSPORT SYSTEM PERMEASE PROTEIN PROW"/>
    <property type="match status" value="1"/>
</dbReference>
<evidence type="ECO:0000256" key="2">
    <source>
        <dbReference type="ARBA" id="ARBA00022448"/>
    </source>
</evidence>
<feature type="transmembrane region" description="Helical" evidence="6">
    <location>
        <begin position="75"/>
        <end position="100"/>
    </location>
</feature>
<evidence type="ECO:0000313" key="10">
    <source>
        <dbReference type="Proteomes" id="UP000327143"/>
    </source>
</evidence>
<dbReference type="PROSITE" id="PS50928">
    <property type="entry name" value="ABC_TM1"/>
    <property type="match status" value="1"/>
</dbReference>